<name>A0A259TUL4_9BACT</name>
<evidence type="ECO:0000313" key="9">
    <source>
        <dbReference type="Proteomes" id="UP000216446"/>
    </source>
</evidence>
<dbReference type="OrthoDB" id="9814523at2"/>
<feature type="transmembrane region" description="Helical" evidence="7">
    <location>
        <begin position="299"/>
        <end position="325"/>
    </location>
</feature>
<feature type="transmembrane region" description="Helical" evidence="7">
    <location>
        <begin position="82"/>
        <end position="100"/>
    </location>
</feature>
<comment type="similarity">
    <text evidence="2 6">Belongs to the sodium:solute symporter (SSF) (TC 2.A.21) family.</text>
</comment>
<dbReference type="Pfam" id="PF00474">
    <property type="entry name" value="SSF"/>
    <property type="match status" value="2"/>
</dbReference>
<evidence type="ECO:0000256" key="4">
    <source>
        <dbReference type="ARBA" id="ARBA00022989"/>
    </source>
</evidence>
<keyword evidence="5 7" id="KW-0472">Membrane</keyword>
<evidence type="ECO:0008006" key="10">
    <source>
        <dbReference type="Google" id="ProtNLM"/>
    </source>
</evidence>
<feature type="transmembrane region" description="Helical" evidence="7">
    <location>
        <begin position="45"/>
        <end position="62"/>
    </location>
</feature>
<dbReference type="InParanoid" id="A0A259TUL4"/>
<accession>A0A259TUL4</accession>
<keyword evidence="9" id="KW-1185">Reference proteome</keyword>
<dbReference type="Proteomes" id="UP000216446">
    <property type="component" value="Unassembled WGS sequence"/>
</dbReference>
<sequence>MTFGLVDTLVFVAFVAVVVTVGLLRSRNADGSGEDYFLAGRDLKWWLIGFSLIAANISTEQFVGMSGNAASHVGLAIASYEWMAAITLVVVAFAFLPYFLRAGIYTMPQFLEVRFNGAARTVMAVATLGIYLLLLGAVTYSGALTIRTLAGDAGYAIGLFTPALVIGLIAMLYVAAGGLKAAVWADLIQGSALLLGGLLITYFAFQALGNAGAATTVTDVATGAIESRPLASGAGAMERFLDLNGNRLNMFLPATDSVLPWTALLLGLWIPNFYYWGLNQYITQRTLGSESLAEGQRGIVFAAAMKLLLPLGIVIPGMIAFNLYADGMAADAGPDNASVLVQYVKANPETGFVDVDESPTPEAVAAHEGDQYLLAIYPTEDAIPSEARRRPNVIPLTRATFDATEPGPYATFASGDLAFAHVNAGMAQEIAAFNAAQEATARGIGAATSSSTLIAYKYDTALARLLGGVLPQGVGIVGFILAALLGAVVSSLAAMLNAASTIFTIDIYQTYIQPQATQKQIVRIGRICVFAFAAVAVLLAPQLGNPAVSNSIFTIIQEGQGFISPGILAVFVVGLLVKKAPRASGVAGLLTNIVAYGLLKVAVPEVQFLNRMAICFALCVAVMGVMTVAKPLAEPVRFESNAGIALVQSRGALWAGLAVCAVTVVLYVVFSPLGVAR</sequence>
<comment type="caution">
    <text evidence="8">The sequence shown here is derived from an EMBL/GenBank/DDBJ whole genome shotgun (WGS) entry which is preliminary data.</text>
</comment>
<feature type="transmembrane region" description="Helical" evidence="7">
    <location>
        <begin position="6"/>
        <end position="24"/>
    </location>
</feature>
<dbReference type="FunCoup" id="A0A259TUL4">
    <property type="interactions" value="100"/>
</dbReference>
<dbReference type="PANTHER" id="PTHR11819:SF195">
    <property type="entry name" value="SODIUM_GLUCOSE COTRANSPORTER 4"/>
    <property type="match status" value="1"/>
</dbReference>
<protein>
    <recommendedName>
        <fullName evidence="10">Sodium:proton symporter</fullName>
    </recommendedName>
</protein>
<organism evidence="8 9">
    <name type="scientific">Rubricoccus marinus</name>
    <dbReference type="NCBI Taxonomy" id="716817"/>
    <lineage>
        <taxon>Bacteria</taxon>
        <taxon>Pseudomonadati</taxon>
        <taxon>Rhodothermota</taxon>
        <taxon>Rhodothermia</taxon>
        <taxon>Rhodothermales</taxon>
        <taxon>Rubricoccaceae</taxon>
        <taxon>Rubricoccus</taxon>
    </lineage>
</organism>
<feature type="transmembrane region" description="Helical" evidence="7">
    <location>
        <begin position="474"/>
        <end position="500"/>
    </location>
</feature>
<feature type="transmembrane region" description="Helical" evidence="7">
    <location>
        <begin position="155"/>
        <end position="176"/>
    </location>
</feature>
<evidence type="ECO:0000313" key="8">
    <source>
        <dbReference type="EMBL" id="OZC01317.1"/>
    </source>
</evidence>
<dbReference type="NCBIfam" id="TIGR00813">
    <property type="entry name" value="sss"/>
    <property type="match status" value="1"/>
</dbReference>
<dbReference type="GO" id="GO:0005412">
    <property type="term" value="F:D-glucose:sodium symporter activity"/>
    <property type="evidence" value="ECO:0007669"/>
    <property type="project" value="TreeGrafter"/>
</dbReference>
<dbReference type="PROSITE" id="PS50283">
    <property type="entry name" value="NA_SOLUT_SYMP_3"/>
    <property type="match status" value="1"/>
</dbReference>
<keyword evidence="3 7" id="KW-0812">Transmembrane</keyword>
<evidence type="ECO:0000256" key="1">
    <source>
        <dbReference type="ARBA" id="ARBA00004141"/>
    </source>
</evidence>
<feature type="transmembrane region" description="Helical" evidence="7">
    <location>
        <begin position="609"/>
        <end position="630"/>
    </location>
</feature>
<evidence type="ECO:0000256" key="6">
    <source>
        <dbReference type="RuleBase" id="RU362091"/>
    </source>
</evidence>
<dbReference type="AlphaFoldDB" id="A0A259TUL4"/>
<feature type="transmembrane region" description="Helical" evidence="7">
    <location>
        <begin position="183"/>
        <end position="205"/>
    </location>
</feature>
<feature type="transmembrane region" description="Helical" evidence="7">
    <location>
        <begin position="258"/>
        <end position="278"/>
    </location>
</feature>
<comment type="subcellular location">
    <subcellularLocation>
        <location evidence="1">Membrane</location>
        <topology evidence="1">Multi-pass membrane protein</topology>
    </subcellularLocation>
</comment>
<gene>
    <name evidence="8" type="ORF">BSZ36_17890</name>
</gene>
<proteinExistence type="inferred from homology"/>
<feature type="transmembrane region" description="Helical" evidence="7">
    <location>
        <begin position="560"/>
        <end position="577"/>
    </location>
</feature>
<evidence type="ECO:0000256" key="5">
    <source>
        <dbReference type="ARBA" id="ARBA00023136"/>
    </source>
</evidence>
<evidence type="ECO:0000256" key="7">
    <source>
        <dbReference type="SAM" id="Phobius"/>
    </source>
</evidence>
<feature type="transmembrane region" description="Helical" evidence="7">
    <location>
        <begin position="121"/>
        <end position="143"/>
    </location>
</feature>
<feature type="transmembrane region" description="Helical" evidence="7">
    <location>
        <begin position="521"/>
        <end position="540"/>
    </location>
</feature>
<feature type="transmembrane region" description="Helical" evidence="7">
    <location>
        <begin position="584"/>
        <end position="603"/>
    </location>
</feature>
<evidence type="ECO:0000256" key="2">
    <source>
        <dbReference type="ARBA" id="ARBA00006434"/>
    </source>
</evidence>
<dbReference type="PANTHER" id="PTHR11819">
    <property type="entry name" value="SOLUTE CARRIER FAMILY 5"/>
    <property type="match status" value="1"/>
</dbReference>
<reference evidence="8 9" key="1">
    <citation type="submission" date="2016-11" db="EMBL/GenBank/DDBJ databases">
        <title>Study of marine rhodopsin-containing bacteria.</title>
        <authorList>
            <person name="Yoshizawa S."/>
            <person name="Kumagai Y."/>
            <person name="Kogure K."/>
        </authorList>
    </citation>
    <scope>NUCLEOTIDE SEQUENCE [LARGE SCALE GENOMIC DNA]</scope>
    <source>
        <strain evidence="8 9">SG-29</strain>
    </source>
</reference>
<dbReference type="InterPro" id="IPR038377">
    <property type="entry name" value="Na/Glc_symporter_sf"/>
</dbReference>
<dbReference type="EMBL" id="MQWB01000011">
    <property type="protein sequence ID" value="OZC01317.1"/>
    <property type="molecule type" value="Genomic_DNA"/>
</dbReference>
<feature type="transmembrane region" description="Helical" evidence="7">
    <location>
        <begin position="651"/>
        <end position="670"/>
    </location>
</feature>
<dbReference type="Gene3D" id="1.20.1730.10">
    <property type="entry name" value="Sodium/glucose cotransporter"/>
    <property type="match status" value="1"/>
</dbReference>
<dbReference type="GO" id="GO:0005886">
    <property type="term" value="C:plasma membrane"/>
    <property type="evidence" value="ECO:0007669"/>
    <property type="project" value="TreeGrafter"/>
</dbReference>
<evidence type="ECO:0000256" key="3">
    <source>
        <dbReference type="ARBA" id="ARBA00022692"/>
    </source>
</evidence>
<keyword evidence="4 7" id="KW-1133">Transmembrane helix</keyword>
<dbReference type="RefSeq" id="WP_094551805.1">
    <property type="nucleotide sequence ID" value="NZ_MQWB01000011.1"/>
</dbReference>
<dbReference type="InterPro" id="IPR001734">
    <property type="entry name" value="Na/solute_symporter"/>
</dbReference>